<gene>
    <name evidence="3" type="ORF">Ctob_012154</name>
</gene>
<dbReference type="SUPFAM" id="SSF46565">
    <property type="entry name" value="Chaperone J-domain"/>
    <property type="match status" value="1"/>
</dbReference>
<evidence type="ECO:0000259" key="2">
    <source>
        <dbReference type="PROSITE" id="PS50076"/>
    </source>
</evidence>
<dbReference type="EMBL" id="JWZX01002997">
    <property type="protein sequence ID" value="KOO25279.1"/>
    <property type="molecule type" value="Genomic_DNA"/>
</dbReference>
<keyword evidence="4" id="KW-1185">Reference proteome</keyword>
<name>A0A0M0JFB2_9EUKA</name>
<dbReference type="PANTHER" id="PTHR47447">
    <property type="entry name" value="OS03G0856100 PROTEIN"/>
    <property type="match status" value="1"/>
</dbReference>
<dbReference type="InterPro" id="IPR011990">
    <property type="entry name" value="TPR-like_helical_dom_sf"/>
</dbReference>
<dbReference type="AlphaFoldDB" id="A0A0M0JFB2"/>
<organism evidence="3 4">
    <name type="scientific">Chrysochromulina tobinii</name>
    <dbReference type="NCBI Taxonomy" id="1460289"/>
    <lineage>
        <taxon>Eukaryota</taxon>
        <taxon>Haptista</taxon>
        <taxon>Haptophyta</taxon>
        <taxon>Prymnesiophyceae</taxon>
        <taxon>Prymnesiales</taxon>
        <taxon>Chrysochromulinaceae</taxon>
        <taxon>Chrysochromulina</taxon>
    </lineage>
</organism>
<dbReference type="Gene3D" id="1.25.40.10">
    <property type="entry name" value="Tetratricopeptide repeat domain"/>
    <property type="match status" value="1"/>
</dbReference>
<dbReference type="CDD" id="cd06257">
    <property type="entry name" value="DnaJ"/>
    <property type="match status" value="1"/>
</dbReference>
<evidence type="ECO:0000256" key="1">
    <source>
        <dbReference type="ARBA" id="ARBA00022737"/>
    </source>
</evidence>
<dbReference type="Pfam" id="PF00226">
    <property type="entry name" value="DnaJ"/>
    <property type="match status" value="1"/>
</dbReference>
<dbReference type="OrthoDB" id="376357at2759"/>
<evidence type="ECO:0000313" key="4">
    <source>
        <dbReference type="Proteomes" id="UP000037460"/>
    </source>
</evidence>
<evidence type="ECO:0000313" key="3">
    <source>
        <dbReference type="EMBL" id="KOO25279.1"/>
    </source>
</evidence>
<protein>
    <submittedName>
        <fullName evidence="3">Heat shock protein DNAj</fullName>
    </submittedName>
</protein>
<keyword evidence="3" id="KW-0346">Stress response</keyword>
<comment type="caution">
    <text evidence="3">The sequence shown here is derived from an EMBL/GenBank/DDBJ whole genome shotgun (WGS) entry which is preliminary data.</text>
</comment>
<dbReference type="PROSITE" id="PS50076">
    <property type="entry name" value="DNAJ_2"/>
    <property type="match status" value="1"/>
</dbReference>
<accession>A0A0M0JFB2</accession>
<dbReference type="InterPro" id="IPR036869">
    <property type="entry name" value="J_dom_sf"/>
</dbReference>
<dbReference type="PRINTS" id="PR00625">
    <property type="entry name" value="JDOMAIN"/>
</dbReference>
<dbReference type="InterPro" id="IPR001623">
    <property type="entry name" value="DnaJ_domain"/>
</dbReference>
<sequence length="411" mass="46024">MKLLLVASGSLCRRALLPRPAVCAMAISPLLRGAGQRHLSTRSEAHATLGLPPDATLEQVKGAYYKLAMMHHPDRSTEPDAAERFAAIGAAYNKILGLPERARRDSKAREGPQQAPFAAAFPPWVYRTAEYLHRVPQRLDTWLAPSYASTIYHHLRREELAEALEVLEEMRLEGEQPSHAVYEMLIRGCTIAMRRPSIGEQPDHLTVNLVQRVLELWGDMEKMGRKPDYLTYIELMRAFGKGGATAQALQLFEKMCNSVRLLPEQRAFNTIYEVCVLNGAYSEALRLFGEHEEMRKSLWKPRFTPVSFSLLLTAAAEQGPELAARVRHLPRLLHEMGSHGVLPRVETCERLVRSCLEVDELEIAQQVVQLAARAGHTIDPKLAAAVAAGGWGQAQERERVRVPADETKPLR</sequence>
<dbReference type="Gene3D" id="1.10.287.110">
    <property type="entry name" value="DnaJ domain"/>
    <property type="match status" value="1"/>
</dbReference>
<keyword evidence="1" id="KW-0677">Repeat</keyword>
<dbReference type="SMART" id="SM00271">
    <property type="entry name" value="DnaJ"/>
    <property type="match status" value="1"/>
</dbReference>
<dbReference type="InterPro" id="IPR002885">
    <property type="entry name" value="PPR_rpt"/>
</dbReference>
<dbReference type="Proteomes" id="UP000037460">
    <property type="component" value="Unassembled WGS sequence"/>
</dbReference>
<dbReference type="Pfam" id="PF13812">
    <property type="entry name" value="PPR_3"/>
    <property type="match status" value="1"/>
</dbReference>
<proteinExistence type="predicted"/>
<feature type="domain" description="J" evidence="2">
    <location>
        <begin position="44"/>
        <end position="108"/>
    </location>
</feature>
<dbReference type="PANTHER" id="PTHR47447:SF17">
    <property type="entry name" value="OS12G0638900 PROTEIN"/>
    <property type="match status" value="1"/>
</dbReference>
<reference evidence="4" key="1">
    <citation type="journal article" date="2015" name="PLoS Genet.">
        <title>Genome Sequence and Transcriptome Analyses of Chrysochromulina tobin: Metabolic Tools for Enhanced Algal Fitness in the Prominent Order Prymnesiales (Haptophyceae).</title>
        <authorList>
            <person name="Hovde B.T."/>
            <person name="Deodato C.R."/>
            <person name="Hunsperger H.M."/>
            <person name="Ryken S.A."/>
            <person name="Yost W."/>
            <person name="Jha R.K."/>
            <person name="Patterson J."/>
            <person name="Monnat R.J. Jr."/>
            <person name="Barlow S.B."/>
            <person name="Starkenburg S.R."/>
            <person name="Cattolico R.A."/>
        </authorList>
    </citation>
    <scope>NUCLEOTIDE SEQUENCE</scope>
    <source>
        <strain evidence="4">CCMP291</strain>
    </source>
</reference>